<accession>A0ABS3FTY6</accession>
<dbReference type="Gene3D" id="1.10.10.60">
    <property type="entry name" value="Homeodomain-like"/>
    <property type="match status" value="1"/>
</dbReference>
<organism evidence="2 3">
    <name type="scientific">Phormidium pseudopriestleyi FRX01</name>
    <dbReference type="NCBI Taxonomy" id="1759528"/>
    <lineage>
        <taxon>Bacteria</taxon>
        <taxon>Bacillati</taxon>
        <taxon>Cyanobacteriota</taxon>
        <taxon>Cyanophyceae</taxon>
        <taxon>Oscillatoriophycideae</taxon>
        <taxon>Oscillatoriales</taxon>
        <taxon>Oscillatoriaceae</taxon>
        <taxon>Phormidium</taxon>
    </lineage>
</organism>
<dbReference type="InterPro" id="IPR009057">
    <property type="entry name" value="Homeodomain-like_sf"/>
</dbReference>
<proteinExistence type="predicted"/>
<evidence type="ECO:0000256" key="1">
    <source>
        <dbReference type="SAM" id="MobiDB-lite"/>
    </source>
</evidence>
<protein>
    <submittedName>
        <fullName evidence="2">Transposase</fullName>
    </submittedName>
</protein>
<dbReference type="RefSeq" id="WP_207089044.1">
    <property type="nucleotide sequence ID" value="NZ_JAFLQW010000426.1"/>
</dbReference>
<feature type="compositionally biased region" description="Acidic residues" evidence="1">
    <location>
        <begin position="70"/>
        <end position="79"/>
    </location>
</feature>
<dbReference type="EMBL" id="JAFLQW010000426">
    <property type="protein sequence ID" value="MBO0350570.1"/>
    <property type="molecule type" value="Genomic_DNA"/>
</dbReference>
<comment type="caution">
    <text evidence="2">The sequence shown here is derived from an EMBL/GenBank/DDBJ whole genome shotgun (WGS) entry which is preliminary data.</text>
</comment>
<dbReference type="SUPFAM" id="SSF46689">
    <property type="entry name" value="Homeodomain-like"/>
    <property type="match status" value="1"/>
</dbReference>
<evidence type="ECO:0000313" key="2">
    <source>
        <dbReference type="EMBL" id="MBO0350570.1"/>
    </source>
</evidence>
<feature type="compositionally biased region" description="Acidic residues" evidence="1">
    <location>
        <begin position="131"/>
        <end position="166"/>
    </location>
</feature>
<gene>
    <name evidence="2" type="ORF">J0895_16005</name>
</gene>
<name>A0ABS3FTY6_9CYAN</name>
<keyword evidence="3" id="KW-1185">Reference proteome</keyword>
<sequence>MSSRKLSESDKSDIIDLYRQPGETTLTLASRYGVSSSTISRILKSTLSEEEYESLIQQKRSGRFIPSDPDPLDEKEEGEQFLADPRQKRIRLRSASDAAEEEDKNELELPVSGFNDRYPRIETSALQEMLGEDILDEDDEDDELEDDEELEDEDDEDDDEEWEDDEPLLRRVPPRTSTVVEVLPLAEAELPKICYVVVDKGGDLITRPLKEFAELGQIPAQESYERTLPVFDNHRVARRFSARNQRVIKVPDGRMLQKTSVYLQSKGITRLLIDGQVYSL</sequence>
<feature type="region of interest" description="Disordered" evidence="1">
    <location>
        <begin position="58"/>
        <end position="89"/>
    </location>
</feature>
<reference evidence="2 3" key="1">
    <citation type="submission" date="2021-03" db="EMBL/GenBank/DDBJ databases">
        <title>Metabolic Capacity of the Antarctic Cyanobacterium Phormidium pseudopriestleyi that Sustains Oxygenic Photosynthesis in the Presence of Hydrogen Sulfide.</title>
        <authorList>
            <person name="Lumian J.E."/>
            <person name="Jungblut A.D."/>
            <person name="Dillon M.L."/>
            <person name="Hawes I."/>
            <person name="Doran P.T."/>
            <person name="Mackey T.J."/>
            <person name="Dick G.J."/>
            <person name="Grettenberger C.L."/>
            <person name="Sumner D.Y."/>
        </authorList>
    </citation>
    <scope>NUCLEOTIDE SEQUENCE [LARGE SCALE GENOMIC DNA]</scope>
    <source>
        <strain evidence="2 3">FRX01</strain>
    </source>
</reference>
<dbReference type="Proteomes" id="UP000664844">
    <property type="component" value="Unassembled WGS sequence"/>
</dbReference>
<feature type="region of interest" description="Disordered" evidence="1">
    <location>
        <begin position="131"/>
        <end position="173"/>
    </location>
</feature>
<evidence type="ECO:0000313" key="3">
    <source>
        <dbReference type="Proteomes" id="UP000664844"/>
    </source>
</evidence>